<dbReference type="PANTHER" id="PTHR11662">
    <property type="entry name" value="SOLUTE CARRIER FAMILY 17"/>
    <property type="match status" value="1"/>
</dbReference>
<feature type="transmembrane region" description="Helical" evidence="5">
    <location>
        <begin position="378"/>
        <end position="400"/>
    </location>
</feature>
<organism evidence="7 8">
    <name type="scientific">Gryllotalpicola koreensis</name>
    <dbReference type="NCBI Taxonomy" id="993086"/>
    <lineage>
        <taxon>Bacteria</taxon>
        <taxon>Bacillati</taxon>
        <taxon>Actinomycetota</taxon>
        <taxon>Actinomycetes</taxon>
        <taxon>Micrococcales</taxon>
        <taxon>Microbacteriaceae</taxon>
        <taxon>Gryllotalpicola</taxon>
    </lineage>
</organism>
<evidence type="ECO:0000256" key="1">
    <source>
        <dbReference type="ARBA" id="ARBA00004651"/>
    </source>
</evidence>
<reference evidence="8" key="1">
    <citation type="journal article" date="2019" name="Int. J. Syst. Evol. Microbiol.">
        <title>The Global Catalogue of Microorganisms (GCM) 10K type strain sequencing project: providing services to taxonomists for standard genome sequencing and annotation.</title>
        <authorList>
            <consortium name="The Broad Institute Genomics Platform"/>
            <consortium name="The Broad Institute Genome Sequencing Center for Infectious Disease"/>
            <person name="Wu L."/>
            <person name="Ma J."/>
        </authorList>
    </citation>
    <scope>NUCLEOTIDE SEQUENCE [LARGE SCALE GENOMIC DNA]</scope>
    <source>
        <strain evidence="8">JCM 17591</strain>
    </source>
</reference>
<dbReference type="PROSITE" id="PS50850">
    <property type="entry name" value="MFS"/>
    <property type="match status" value="1"/>
</dbReference>
<dbReference type="InterPro" id="IPR020846">
    <property type="entry name" value="MFS_dom"/>
</dbReference>
<evidence type="ECO:0000256" key="5">
    <source>
        <dbReference type="SAM" id="Phobius"/>
    </source>
</evidence>
<sequence length="444" mass="47859">MSTQTSVSPPKQGASPILHRVRGKVLLLLCVMYAISYLDRTNISTAGPTIMGALHLNATQFGIAVSAFSIPYALLQIFGGNLGERFGARKSLFWIGVLWGVATIATGFSVGLWSLVGARLLLGLTESAAFPTATSAMSRWVPPDRNGFAQGVVHSASRLGNAVAPILVGGLIIWGDSLDTFLAGWQISFLLVGLLSVIWALMWMISYRDRPQNHPKVTELELSEIPRELEKAARPATPWVRLIRTILPVAIVDFGYGWVLWVFLTWIPTFLSDTFDLPLSKYALFTSVVLVGGVVGDTVGGVFADFLLRRTGNLRNSRRTVLLVGLIGSMVWLVPLLFGHTLAVATVSLSLSFFFLELCNATLWAIPMDVAPEWSGTASGMMNTGFGVAGIFSPIVFGAMVDSVGWQWPFGLSIALLAAVAVVAAIMKPRRVLPLGVDDVADAR</sequence>
<comment type="subcellular location">
    <subcellularLocation>
        <location evidence="1">Cell membrane</location>
        <topology evidence="1">Multi-pass membrane protein</topology>
    </subcellularLocation>
</comment>
<accession>A0ABP7ZXQ1</accession>
<evidence type="ECO:0000256" key="3">
    <source>
        <dbReference type="ARBA" id="ARBA00022989"/>
    </source>
</evidence>
<feature type="transmembrane region" description="Helical" evidence="5">
    <location>
        <begin position="92"/>
        <end position="116"/>
    </location>
</feature>
<evidence type="ECO:0000313" key="8">
    <source>
        <dbReference type="Proteomes" id="UP001501079"/>
    </source>
</evidence>
<feature type="transmembrane region" description="Helical" evidence="5">
    <location>
        <begin position="183"/>
        <end position="205"/>
    </location>
</feature>
<evidence type="ECO:0000259" key="6">
    <source>
        <dbReference type="PROSITE" id="PS50850"/>
    </source>
</evidence>
<keyword evidence="4 5" id="KW-0472">Membrane</keyword>
<feature type="transmembrane region" description="Helical" evidence="5">
    <location>
        <begin position="406"/>
        <end position="426"/>
    </location>
</feature>
<name>A0ABP7ZXQ1_9MICO</name>
<dbReference type="RefSeq" id="WP_344752694.1">
    <property type="nucleotide sequence ID" value="NZ_BAABBW010000002.1"/>
</dbReference>
<feature type="transmembrane region" description="Helical" evidence="5">
    <location>
        <begin position="284"/>
        <end position="308"/>
    </location>
</feature>
<dbReference type="InterPro" id="IPR011701">
    <property type="entry name" value="MFS"/>
</dbReference>
<dbReference type="CDD" id="cd17319">
    <property type="entry name" value="MFS_ExuT_GudP_like"/>
    <property type="match status" value="1"/>
</dbReference>
<feature type="transmembrane region" description="Helical" evidence="5">
    <location>
        <begin position="21"/>
        <end position="38"/>
    </location>
</feature>
<gene>
    <name evidence="7" type="ORF">GCM10022287_14070</name>
</gene>
<keyword evidence="2 5" id="KW-0812">Transmembrane</keyword>
<dbReference type="InterPro" id="IPR036259">
    <property type="entry name" value="MFS_trans_sf"/>
</dbReference>
<dbReference type="InterPro" id="IPR050382">
    <property type="entry name" value="MFS_Na/Anion_cotransporter"/>
</dbReference>
<dbReference type="PANTHER" id="PTHR11662:SF399">
    <property type="entry name" value="FI19708P1-RELATED"/>
    <property type="match status" value="1"/>
</dbReference>
<evidence type="ECO:0000256" key="4">
    <source>
        <dbReference type="ARBA" id="ARBA00023136"/>
    </source>
</evidence>
<feature type="transmembrane region" description="Helical" evidence="5">
    <location>
        <begin position="242"/>
        <end position="264"/>
    </location>
</feature>
<comment type="caution">
    <text evidence="7">The sequence shown here is derived from an EMBL/GenBank/DDBJ whole genome shotgun (WGS) entry which is preliminary data.</text>
</comment>
<feature type="transmembrane region" description="Helical" evidence="5">
    <location>
        <begin position="58"/>
        <end position="80"/>
    </location>
</feature>
<dbReference type="Gene3D" id="1.20.1250.20">
    <property type="entry name" value="MFS general substrate transporter like domains"/>
    <property type="match status" value="2"/>
</dbReference>
<feature type="domain" description="Major facilitator superfamily (MFS) profile" evidence="6">
    <location>
        <begin position="25"/>
        <end position="432"/>
    </location>
</feature>
<evidence type="ECO:0000313" key="7">
    <source>
        <dbReference type="EMBL" id="GAA4172720.1"/>
    </source>
</evidence>
<keyword evidence="8" id="KW-1185">Reference proteome</keyword>
<protein>
    <submittedName>
        <fullName evidence="7">MFS transporter</fullName>
    </submittedName>
</protein>
<dbReference type="Proteomes" id="UP001501079">
    <property type="component" value="Unassembled WGS sequence"/>
</dbReference>
<evidence type="ECO:0000256" key="2">
    <source>
        <dbReference type="ARBA" id="ARBA00022692"/>
    </source>
</evidence>
<proteinExistence type="predicted"/>
<feature type="transmembrane region" description="Helical" evidence="5">
    <location>
        <begin position="320"/>
        <end position="338"/>
    </location>
</feature>
<dbReference type="Pfam" id="PF07690">
    <property type="entry name" value="MFS_1"/>
    <property type="match status" value="1"/>
</dbReference>
<dbReference type="EMBL" id="BAABBW010000002">
    <property type="protein sequence ID" value="GAA4172720.1"/>
    <property type="molecule type" value="Genomic_DNA"/>
</dbReference>
<feature type="transmembrane region" description="Helical" evidence="5">
    <location>
        <begin position="344"/>
        <end position="366"/>
    </location>
</feature>
<dbReference type="SUPFAM" id="SSF103473">
    <property type="entry name" value="MFS general substrate transporter"/>
    <property type="match status" value="1"/>
</dbReference>
<keyword evidence="3 5" id="KW-1133">Transmembrane helix</keyword>